<evidence type="ECO:0000313" key="4">
    <source>
        <dbReference type="Proteomes" id="UP000318733"/>
    </source>
</evidence>
<evidence type="ECO:0000313" key="3">
    <source>
        <dbReference type="EMBL" id="TSJ44076.1"/>
    </source>
</evidence>
<feature type="transmembrane region" description="Helical" evidence="1">
    <location>
        <begin position="30"/>
        <end position="54"/>
    </location>
</feature>
<reference evidence="3 4" key="1">
    <citation type="submission" date="2019-07" db="EMBL/GenBank/DDBJ databases">
        <authorList>
            <person name="Huq M.A."/>
        </authorList>
    </citation>
    <scope>NUCLEOTIDE SEQUENCE [LARGE SCALE GENOMIC DNA]</scope>
    <source>
        <strain evidence="3 4">MAH-19</strain>
    </source>
</reference>
<evidence type="ECO:0000256" key="1">
    <source>
        <dbReference type="SAM" id="Phobius"/>
    </source>
</evidence>
<keyword evidence="1" id="KW-0812">Transmembrane</keyword>
<dbReference type="Proteomes" id="UP000318733">
    <property type="component" value="Unassembled WGS sequence"/>
</dbReference>
<dbReference type="PANTHER" id="PTHR34220:SF7">
    <property type="entry name" value="SENSOR HISTIDINE KINASE YPDA"/>
    <property type="match status" value="1"/>
</dbReference>
<feature type="transmembrane region" description="Helical" evidence="1">
    <location>
        <begin position="105"/>
        <end position="126"/>
    </location>
</feature>
<protein>
    <recommendedName>
        <fullName evidence="2">Signal transduction histidine kinase internal region domain-containing protein</fullName>
    </recommendedName>
</protein>
<feature type="domain" description="Signal transduction histidine kinase internal region" evidence="2">
    <location>
        <begin position="150"/>
        <end position="227"/>
    </location>
</feature>
<feature type="transmembrane region" description="Helical" evidence="1">
    <location>
        <begin position="66"/>
        <end position="85"/>
    </location>
</feature>
<accession>A0A556MVW6</accession>
<dbReference type="InterPro" id="IPR036890">
    <property type="entry name" value="HATPase_C_sf"/>
</dbReference>
<dbReference type="AlphaFoldDB" id="A0A556MVW6"/>
<dbReference type="EMBL" id="VLPK01000001">
    <property type="protein sequence ID" value="TSJ44076.1"/>
    <property type="molecule type" value="Genomic_DNA"/>
</dbReference>
<gene>
    <name evidence="3" type="ORF">FO440_07840</name>
</gene>
<dbReference type="GO" id="GO:0000155">
    <property type="term" value="F:phosphorelay sensor kinase activity"/>
    <property type="evidence" value="ECO:0007669"/>
    <property type="project" value="InterPro"/>
</dbReference>
<dbReference type="RefSeq" id="WP_144247640.1">
    <property type="nucleotide sequence ID" value="NZ_VLPK01000001.1"/>
</dbReference>
<dbReference type="OrthoDB" id="9792992at2"/>
<sequence>MKVNKLIYHLAFWLLAYFFWIFIFRNGALVLTHTITIQFCYLAFISVNYYFNALYTIPQLLNKQRYVAFGIFFLSGIIITALIRIPVSMFVVTYVFKVAHPQFNYVSIFFDSFINILFWVICILAAKMVAEKIRSQIYIEQIEKEKATNELNFLRAQFNPHFLFNSINSIYGHIDKSNKDARNMLLVFSEMLRYQLYECNVEQIELDSEINYIKNYIAIQKGRMDERVIVDFNADVNGQIMVAPLLFITFIENAFKYIGFNDCKENRVDICLKYDNGQLTFKIYNTKEPFINTTEKSSGLGIANTKRRLEILYPDKHQLTLINTDDYYEVTLTLSDL</sequence>
<dbReference type="Pfam" id="PF06580">
    <property type="entry name" value="His_kinase"/>
    <property type="match status" value="1"/>
</dbReference>
<keyword evidence="1" id="KW-0472">Membrane</keyword>
<dbReference type="InterPro" id="IPR010559">
    <property type="entry name" value="Sig_transdc_His_kin_internal"/>
</dbReference>
<dbReference type="SUPFAM" id="SSF55874">
    <property type="entry name" value="ATPase domain of HSP90 chaperone/DNA topoisomerase II/histidine kinase"/>
    <property type="match status" value="1"/>
</dbReference>
<dbReference type="InterPro" id="IPR050640">
    <property type="entry name" value="Bact_2-comp_sensor_kinase"/>
</dbReference>
<evidence type="ECO:0000259" key="2">
    <source>
        <dbReference type="Pfam" id="PF06580"/>
    </source>
</evidence>
<feature type="transmembrane region" description="Helical" evidence="1">
    <location>
        <begin position="7"/>
        <end position="24"/>
    </location>
</feature>
<organism evidence="3 4">
    <name type="scientific">Mucilaginibacter corticis</name>
    <dbReference type="NCBI Taxonomy" id="2597670"/>
    <lineage>
        <taxon>Bacteria</taxon>
        <taxon>Pseudomonadati</taxon>
        <taxon>Bacteroidota</taxon>
        <taxon>Sphingobacteriia</taxon>
        <taxon>Sphingobacteriales</taxon>
        <taxon>Sphingobacteriaceae</taxon>
        <taxon>Mucilaginibacter</taxon>
    </lineage>
</organism>
<comment type="caution">
    <text evidence="3">The sequence shown here is derived from an EMBL/GenBank/DDBJ whole genome shotgun (WGS) entry which is preliminary data.</text>
</comment>
<name>A0A556MVW6_9SPHI</name>
<proteinExistence type="predicted"/>
<keyword evidence="4" id="KW-1185">Reference proteome</keyword>
<dbReference type="GO" id="GO:0016020">
    <property type="term" value="C:membrane"/>
    <property type="evidence" value="ECO:0007669"/>
    <property type="project" value="InterPro"/>
</dbReference>
<keyword evidence="1" id="KW-1133">Transmembrane helix</keyword>
<dbReference type="PANTHER" id="PTHR34220">
    <property type="entry name" value="SENSOR HISTIDINE KINASE YPDA"/>
    <property type="match status" value="1"/>
</dbReference>